<feature type="transmembrane region" description="Helical" evidence="9">
    <location>
        <begin position="364"/>
        <end position="384"/>
    </location>
</feature>
<feature type="transmembrane region" description="Helical" evidence="9">
    <location>
        <begin position="81"/>
        <end position="104"/>
    </location>
</feature>
<dbReference type="Proteomes" id="UP000567795">
    <property type="component" value="Unassembled WGS sequence"/>
</dbReference>
<comment type="caution">
    <text evidence="11">The sequence shown here is derived from an EMBL/GenBank/DDBJ whole genome shotgun (WGS) entry which is preliminary data.</text>
</comment>
<evidence type="ECO:0000256" key="1">
    <source>
        <dbReference type="ARBA" id="ARBA00004651"/>
    </source>
</evidence>
<dbReference type="PANTHER" id="PTHR42718">
    <property type="entry name" value="MAJOR FACILITATOR SUPERFAMILY MULTIDRUG TRANSPORTER MFSC"/>
    <property type="match status" value="1"/>
</dbReference>
<feature type="transmembrane region" description="Helical" evidence="9">
    <location>
        <begin position="116"/>
        <end position="139"/>
    </location>
</feature>
<feature type="transmembrane region" description="Helical" evidence="9">
    <location>
        <begin position="458"/>
        <end position="481"/>
    </location>
</feature>
<dbReference type="GO" id="GO:0022857">
    <property type="term" value="F:transmembrane transporter activity"/>
    <property type="evidence" value="ECO:0007669"/>
    <property type="project" value="InterPro"/>
</dbReference>
<dbReference type="CDD" id="cd17321">
    <property type="entry name" value="MFS_MMR_MDR_like"/>
    <property type="match status" value="1"/>
</dbReference>
<evidence type="ECO:0000256" key="8">
    <source>
        <dbReference type="SAM" id="MobiDB-lite"/>
    </source>
</evidence>
<dbReference type="InterPro" id="IPR011701">
    <property type="entry name" value="MFS"/>
</dbReference>
<sequence length="500" mass="50241">MTNRLPEPHDTPSPATDAEPPASATPAPAPATTPTTDALAPAVGRTRWGPIVVVALAMLMVTLETSLSAVTLPAIGQDLGVPVGATTWVLLAHSLPMAALSIPAGRWVDHADHRAVFLLAVTGVGLTSVLASVAPSFWLLLTARVLQGVTGALVVAVYMPIVAGSVRVEQRGRALGYVATIMPVGSMAGSSLGGLLADAAGWRPVFLIKLPVLLVVLWLGHRLLARGRAGLPAPDRSTLADALLLGGAVTTLLLALQRVPEGQAPLAGLLAVVAAGLAVWWARLGSSRPVIALVRRPAYALPLLSVLLMGSFVGLSLFLLPFFVAEVLDHGPATMGVAMMFFVGGLALGSPISGALADRLPARLMVAAGGAMSLGGMVSTLALGPGAGLADLSWRLALIGLGQAVCHVPTNTALLAAAPPDLIGTSGGVSATVRTVAFTVGPAVAALAYAVADGGAEGFRAGVVVLAVLQALGVLVGVAGAHPARTARAARPARTRGGVG</sequence>
<dbReference type="Gene3D" id="1.20.1250.20">
    <property type="entry name" value="MFS general substrate transporter like domains"/>
    <property type="match status" value="1"/>
</dbReference>
<comment type="subcellular location">
    <subcellularLocation>
        <location evidence="1">Cell membrane</location>
        <topology evidence="1">Multi-pass membrane protein</topology>
    </subcellularLocation>
</comment>
<feature type="transmembrane region" description="Helical" evidence="9">
    <location>
        <begin position="51"/>
        <end position="75"/>
    </location>
</feature>
<feature type="transmembrane region" description="Helical" evidence="9">
    <location>
        <begin position="202"/>
        <end position="219"/>
    </location>
</feature>
<feature type="transmembrane region" description="Helical" evidence="9">
    <location>
        <begin position="396"/>
        <end position="419"/>
    </location>
</feature>
<feature type="compositionally biased region" description="Low complexity" evidence="8">
    <location>
        <begin position="12"/>
        <end position="37"/>
    </location>
</feature>
<feature type="transmembrane region" description="Helical" evidence="9">
    <location>
        <begin position="262"/>
        <end position="282"/>
    </location>
</feature>
<feature type="transmembrane region" description="Helical" evidence="9">
    <location>
        <begin position="336"/>
        <end position="357"/>
    </location>
</feature>
<evidence type="ECO:0000259" key="10">
    <source>
        <dbReference type="PROSITE" id="PS50850"/>
    </source>
</evidence>
<evidence type="ECO:0000256" key="2">
    <source>
        <dbReference type="ARBA" id="ARBA00022448"/>
    </source>
</evidence>
<dbReference type="PRINTS" id="PR01036">
    <property type="entry name" value="TCRTETB"/>
</dbReference>
<evidence type="ECO:0000313" key="11">
    <source>
        <dbReference type="EMBL" id="NYI05178.1"/>
    </source>
</evidence>
<dbReference type="RefSeq" id="WP_179813963.1">
    <property type="nucleotide sequence ID" value="NZ_JACBZD010000001.1"/>
</dbReference>
<gene>
    <name evidence="11" type="ORF">FHU37_002121</name>
</gene>
<dbReference type="GO" id="GO:0046677">
    <property type="term" value="P:response to antibiotic"/>
    <property type="evidence" value="ECO:0007669"/>
    <property type="project" value="UniProtKB-KW"/>
</dbReference>
<evidence type="ECO:0000256" key="7">
    <source>
        <dbReference type="ARBA" id="ARBA00023251"/>
    </source>
</evidence>
<dbReference type="PANTHER" id="PTHR42718:SF46">
    <property type="entry name" value="BLR6921 PROTEIN"/>
    <property type="match status" value="1"/>
</dbReference>
<evidence type="ECO:0000256" key="6">
    <source>
        <dbReference type="ARBA" id="ARBA00023136"/>
    </source>
</evidence>
<feature type="domain" description="Major facilitator superfamily (MFS) profile" evidence="10">
    <location>
        <begin position="50"/>
        <end position="485"/>
    </location>
</feature>
<evidence type="ECO:0000256" key="4">
    <source>
        <dbReference type="ARBA" id="ARBA00022692"/>
    </source>
</evidence>
<feature type="transmembrane region" description="Helical" evidence="9">
    <location>
        <begin position="145"/>
        <end position="163"/>
    </location>
</feature>
<accession>A0A853A3W4</accession>
<keyword evidence="5 9" id="KW-1133">Transmembrane helix</keyword>
<feature type="region of interest" description="Disordered" evidence="8">
    <location>
        <begin position="1"/>
        <end position="37"/>
    </location>
</feature>
<keyword evidence="2" id="KW-0813">Transport</keyword>
<dbReference type="Pfam" id="PF07690">
    <property type="entry name" value="MFS_1"/>
    <property type="match status" value="1"/>
</dbReference>
<feature type="transmembrane region" description="Helical" evidence="9">
    <location>
        <begin position="431"/>
        <end position="452"/>
    </location>
</feature>
<evidence type="ECO:0000256" key="3">
    <source>
        <dbReference type="ARBA" id="ARBA00022475"/>
    </source>
</evidence>
<keyword evidence="12" id="KW-1185">Reference proteome</keyword>
<organism evidence="11 12">
    <name type="scientific">Allostreptomyces psammosilenae</name>
    <dbReference type="NCBI Taxonomy" id="1892865"/>
    <lineage>
        <taxon>Bacteria</taxon>
        <taxon>Bacillati</taxon>
        <taxon>Actinomycetota</taxon>
        <taxon>Actinomycetes</taxon>
        <taxon>Kitasatosporales</taxon>
        <taxon>Streptomycetaceae</taxon>
        <taxon>Allostreptomyces</taxon>
    </lineage>
</organism>
<keyword evidence="7" id="KW-0046">Antibiotic resistance</keyword>
<dbReference type="SUPFAM" id="SSF103473">
    <property type="entry name" value="MFS general substrate transporter"/>
    <property type="match status" value="1"/>
</dbReference>
<dbReference type="PROSITE" id="PS50850">
    <property type="entry name" value="MFS"/>
    <property type="match status" value="1"/>
</dbReference>
<evidence type="ECO:0000256" key="9">
    <source>
        <dbReference type="SAM" id="Phobius"/>
    </source>
</evidence>
<feature type="transmembrane region" description="Helical" evidence="9">
    <location>
        <begin position="239"/>
        <end position="256"/>
    </location>
</feature>
<evidence type="ECO:0000256" key="5">
    <source>
        <dbReference type="ARBA" id="ARBA00022989"/>
    </source>
</evidence>
<dbReference type="AlphaFoldDB" id="A0A853A3W4"/>
<dbReference type="EMBL" id="JACBZD010000001">
    <property type="protein sequence ID" value="NYI05178.1"/>
    <property type="molecule type" value="Genomic_DNA"/>
</dbReference>
<dbReference type="InterPro" id="IPR036259">
    <property type="entry name" value="MFS_trans_sf"/>
</dbReference>
<keyword evidence="6 9" id="KW-0472">Membrane</keyword>
<feature type="transmembrane region" description="Helical" evidence="9">
    <location>
        <begin position="303"/>
        <end position="324"/>
    </location>
</feature>
<evidence type="ECO:0000313" key="12">
    <source>
        <dbReference type="Proteomes" id="UP000567795"/>
    </source>
</evidence>
<proteinExistence type="predicted"/>
<dbReference type="GO" id="GO:0005886">
    <property type="term" value="C:plasma membrane"/>
    <property type="evidence" value="ECO:0007669"/>
    <property type="project" value="UniProtKB-SubCell"/>
</dbReference>
<name>A0A853A3W4_9ACTN</name>
<protein>
    <submittedName>
        <fullName evidence="11">MFS family permease</fullName>
    </submittedName>
</protein>
<keyword evidence="3" id="KW-1003">Cell membrane</keyword>
<keyword evidence="4 9" id="KW-0812">Transmembrane</keyword>
<reference evidence="11 12" key="1">
    <citation type="submission" date="2020-07" db="EMBL/GenBank/DDBJ databases">
        <title>Sequencing the genomes of 1000 actinobacteria strains.</title>
        <authorList>
            <person name="Klenk H.-P."/>
        </authorList>
    </citation>
    <scope>NUCLEOTIDE SEQUENCE [LARGE SCALE GENOMIC DNA]</scope>
    <source>
        <strain evidence="11 12">DSM 42178</strain>
    </source>
</reference>
<feature type="compositionally biased region" description="Basic and acidic residues" evidence="8">
    <location>
        <begin position="1"/>
        <end position="10"/>
    </location>
</feature>
<dbReference type="Gene3D" id="1.20.1720.10">
    <property type="entry name" value="Multidrug resistance protein D"/>
    <property type="match status" value="1"/>
</dbReference>
<feature type="transmembrane region" description="Helical" evidence="9">
    <location>
        <begin position="175"/>
        <end position="196"/>
    </location>
</feature>
<dbReference type="InterPro" id="IPR020846">
    <property type="entry name" value="MFS_dom"/>
</dbReference>